<dbReference type="Proteomes" id="UP000199518">
    <property type="component" value="Unassembled WGS sequence"/>
</dbReference>
<dbReference type="STRING" id="1576369.SAMN05421753_102178"/>
<accession>A0A1I3C972</accession>
<feature type="transmembrane region" description="Helical" evidence="2">
    <location>
        <begin position="21"/>
        <end position="40"/>
    </location>
</feature>
<dbReference type="AlphaFoldDB" id="A0A1I3C972"/>
<dbReference type="InterPro" id="IPR018705">
    <property type="entry name" value="DUF2134_membrane"/>
</dbReference>
<keyword evidence="5" id="KW-1185">Reference proteome</keyword>
<name>A0A1I3C972_9PLAN</name>
<evidence type="ECO:0000256" key="1">
    <source>
        <dbReference type="SAM" id="MobiDB-lite"/>
    </source>
</evidence>
<dbReference type="Gene3D" id="3.40.50.410">
    <property type="entry name" value="von Willebrand factor, type A domain"/>
    <property type="match status" value="1"/>
</dbReference>
<evidence type="ECO:0000256" key="2">
    <source>
        <dbReference type="SAM" id="Phobius"/>
    </source>
</evidence>
<evidence type="ECO:0000259" key="3">
    <source>
        <dbReference type="PROSITE" id="PS50234"/>
    </source>
</evidence>
<sequence length="719" mass="76075">MHRRTQNWLSQRGLSSRRGAIMVLTALLLVVIFGFTAFTVDVGYMNLLKGELQNAADAAAAAGAADLPEGKAAAIAAATLIGQSNRAAGRDVKIDPADIQLGLYDFKKKTFLVGNSNPNAVKVIARVKNEKYFFAPVLGRKEFGVAAEAIAMLNPRDIVFVIDASGSMNDDTEPAWATETINGIYGTKGYPGVASSLMQDLYSDFSFGSYPGTTQYVGYNLGITSDQYAYAEMTKDNGILTLPAIPTAYRIANTDSEAVRKQKAYSWIIDSQIAVQMPKALPTPSSAKNYAYWEKYLDYVIKAASVGANPPSTGGGGSGGGSSGGSSGGSGGGGSTTPKPTPPPGNYSTAGLSFEEMSVLFDAGERDPLFSERESNSTAGTLAYASANVGLPRNGSTLKVTLPPGQDGDRITGFNNPNKFTFSSASSSLPAQWQNRIGYLTYVQFMLDWGRDRSPDIVNGSNAAPKTGVKTPLSLLSSNCPMHTEATAGGSFSFPPREQPMHSARRSLIAALQVVKNQNAGLSKGAGDRVSIVSFDALDAYHQPALVMSLTDDYTAAMKASATLQPVSDIGSSTAIDAGLALARDQLKEPTDGGQGRSFATKVIVLLTDGVPNAWQSSDQTINDYITTNPAGDYYGSDYVWYNSALMQAAQSKTANSELYNVAVGLGADYDFMDRMARLSGTAENGQSPRGSGNPAEYEQTMTDIFTKIIKAPGSRLVD</sequence>
<feature type="compositionally biased region" description="Gly residues" evidence="1">
    <location>
        <begin position="313"/>
        <end position="335"/>
    </location>
</feature>
<dbReference type="SUPFAM" id="SSF53300">
    <property type="entry name" value="vWA-like"/>
    <property type="match status" value="1"/>
</dbReference>
<dbReference type="OrthoDB" id="210334at2"/>
<keyword evidence="2" id="KW-0812">Transmembrane</keyword>
<feature type="region of interest" description="Disordered" evidence="1">
    <location>
        <begin position="311"/>
        <end position="349"/>
    </location>
</feature>
<feature type="domain" description="VWFA" evidence="3">
    <location>
        <begin position="507"/>
        <end position="709"/>
    </location>
</feature>
<dbReference type="Pfam" id="PF09977">
    <property type="entry name" value="Tad_C"/>
    <property type="match status" value="1"/>
</dbReference>
<dbReference type="CDD" id="cd00198">
    <property type="entry name" value="vWFA"/>
    <property type="match status" value="1"/>
</dbReference>
<gene>
    <name evidence="4" type="ORF">SAMN05421753_102178</name>
</gene>
<proteinExistence type="predicted"/>
<evidence type="ECO:0000313" key="5">
    <source>
        <dbReference type="Proteomes" id="UP000199518"/>
    </source>
</evidence>
<dbReference type="RefSeq" id="WP_092047870.1">
    <property type="nucleotide sequence ID" value="NZ_FOQD01000002.1"/>
</dbReference>
<dbReference type="EMBL" id="FOQD01000002">
    <property type="protein sequence ID" value="SFH71078.1"/>
    <property type="molecule type" value="Genomic_DNA"/>
</dbReference>
<keyword evidence="2" id="KW-0472">Membrane</keyword>
<protein>
    <submittedName>
        <fullName evidence="4">von Willebrand factor type A domain-containing protein</fullName>
    </submittedName>
</protein>
<organism evidence="4 5">
    <name type="scientific">Planctomicrobium piriforme</name>
    <dbReference type="NCBI Taxonomy" id="1576369"/>
    <lineage>
        <taxon>Bacteria</taxon>
        <taxon>Pseudomonadati</taxon>
        <taxon>Planctomycetota</taxon>
        <taxon>Planctomycetia</taxon>
        <taxon>Planctomycetales</taxon>
        <taxon>Planctomycetaceae</taxon>
        <taxon>Planctomicrobium</taxon>
    </lineage>
</organism>
<dbReference type="Pfam" id="PF13519">
    <property type="entry name" value="VWA_2"/>
    <property type="match status" value="1"/>
</dbReference>
<dbReference type="PROSITE" id="PS50234">
    <property type="entry name" value="VWFA"/>
    <property type="match status" value="1"/>
</dbReference>
<keyword evidence="2" id="KW-1133">Transmembrane helix</keyword>
<dbReference type="InterPro" id="IPR002035">
    <property type="entry name" value="VWF_A"/>
</dbReference>
<dbReference type="InterPro" id="IPR036465">
    <property type="entry name" value="vWFA_dom_sf"/>
</dbReference>
<reference evidence="5" key="1">
    <citation type="submission" date="2016-10" db="EMBL/GenBank/DDBJ databases">
        <authorList>
            <person name="Varghese N."/>
            <person name="Submissions S."/>
        </authorList>
    </citation>
    <scope>NUCLEOTIDE SEQUENCE [LARGE SCALE GENOMIC DNA]</scope>
    <source>
        <strain evidence="5">DSM 26348</strain>
    </source>
</reference>
<evidence type="ECO:0000313" key="4">
    <source>
        <dbReference type="EMBL" id="SFH71078.1"/>
    </source>
</evidence>